<dbReference type="SUPFAM" id="SSF50129">
    <property type="entry name" value="GroES-like"/>
    <property type="match status" value="1"/>
</dbReference>
<evidence type="ECO:0000256" key="3">
    <source>
        <dbReference type="ARBA" id="ARBA00022723"/>
    </source>
</evidence>
<evidence type="ECO:0000256" key="4">
    <source>
        <dbReference type="ARBA" id="ARBA00022833"/>
    </source>
</evidence>
<dbReference type="SMART" id="SM00829">
    <property type="entry name" value="PKS_ER"/>
    <property type="match status" value="1"/>
</dbReference>
<proteinExistence type="inferred from homology"/>
<protein>
    <submittedName>
        <fullName evidence="8">GroES-like protein</fullName>
    </submittedName>
</protein>
<evidence type="ECO:0000256" key="2">
    <source>
        <dbReference type="ARBA" id="ARBA00008072"/>
    </source>
</evidence>
<comment type="similarity">
    <text evidence="2 6">Belongs to the zinc-containing alcohol dehydrogenase family.</text>
</comment>
<evidence type="ECO:0000256" key="1">
    <source>
        <dbReference type="ARBA" id="ARBA00001947"/>
    </source>
</evidence>
<dbReference type="Gene3D" id="3.90.180.10">
    <property type="entry name" value="Medium-chain alcohol dehydrogenases, catalytic domain"/>
    <property type="match status" value="1"/>
</dbReference>
<comment type="cofactor">
    <cofactor evidence="1 6">
        <name>Zn(2+)</name>
        <dbReference type="ChEBI" id="CHEBI:29105"/>
    </cofactor>
</comment>
<dbReference type="EMBL" id="KZ819300">
    <property type="protein sequence ID" value="PWN96269.1"/>
    <property type="molecule type" value="Genomic_DNA"/>
</dbReference>
<evidence type="ECO:0000313" key="8">
    <source>
        <dbReference type="EMBL" id="PWN96269.1"/>
    </source>
</evidence>
<dbReference type="STRING" id="58919.A0A316Z3T9"/>
<dbReference type="InterPro" id="IPR045306">
    <property type="entry name" value="SDH-like"/>
</dbReference>
<dbReference type="GeneID" id="37270598"/>
<dbReference type="InterPro" id="IPR013154">
    <property type="entry name" value="ADH-like_N"/>
</dbReference>
<dbReference type="InterPro" id="IPR020843">
    <property type="entry name" value="ER"/>
</dbReference>
<dbReference type="CDD" id="cd05285">
    <property type="entry name" value="sorbitol_DH"/>
    <property type="match status" value="1"/>
</dbReference>
<dbReference type="AlphaFoldDB" id="A0A316Z3T9"/>
<dbReference type="SUPFAM" id="SSF51735">
    <property type="entry name" value="NAD(P)-binding Rossmann-fold domains"/>
    <property type="match status" value="1"/>
</dbReference>
<dbReference type="GO" id="GO:0008270">
    <property type="term" value="F:zinc ion binding"/>
    <property type="evidence" value="ECO:0007669"/>
    <property type="project" value="InterPro"/>
</dbReference>
<dbReference type="OrthoDB" id="5363962at2759"/>
<reference evidence="8 9" key="1">
    <citation type="journal article" date="2018" name="Mol. Biol. Evol.">
        <title>Broad Genomic Sampling Reveals a Smut Pathogenic Ancestry of the Fungal Clade Ustilaginomycotina.</title>
        <authorList>
            <person name="Kijpornyongpan T."/>
            <person name="Mondo S.J."/>
            <person name="Barry K."/>
            <person name="Sandor L."/>
            <person name="Lee J."/>
            <person name="Lipzen A."/>
            <person name="Pangilinan J."/>
            <person name="LaButti K."/>
            <person name="Hainaut M."/>
            <person name="Henrissat B."/>
            <person name="Grigoriev I.V."/>
            <person name="Spatafora J.W."/>
            <person name="Aime M.C."/>
        </authorList>
    </citation>
    <scope>NUCLEOTIDE SEQUENCE [LARGE SCALE GENOMIC DNA]</scope>
    <source>
        <strain evidence="8 9">MCA 4186</strain>
    </source>
</reference>
<keyword evidence="4 6" id="KW-0862">Zinc</keyword>
<dbReference type="Pfam" id="PF00107">
    <property type="entry name" value="ADH_zinc_N"/>
    <property type="match status" value="1"/>
</dbReference>
<dbReference type="PANTHER" id="PTHR43161:SF25">
    <property type="entry name" value="ALCOHOL DEHYDROGENASE, PUTATIVE (AFU_ORTHOLOGUE AFUA_1G14390)-RELATED"/>
    <property type="match status" value="1"/>
</dbReference>
<evidence type="ECO:0000256" key="5">
    <source>
        <dbReference type="ARBA" id="ARBA00023002"/>
    </source>
</evidence>
<sequence>MASSSLGALLYGPQDLRVEEMVLGPPGAGEVQIEIKQTGLCGSDLHYYLHGRNGDFALRAPMCLGHESAGVVVALGPGAAEASGLRMGSRVAIEAGRYCASCNRCREGRYNLCPDMRFASSAKTFPHLHGTLQQRMNWPASLVHALPPHLSLTTGALIEPLSVVLQALTRTSFGPGESLLVVGAGAIGQLACAAARASGASFVGAVDIDAGRVAFAADNGWADDTLVLPLQRDNSSDSSEAEPLRSRAEEDRAAMELVKQQAAAVQSAFPCIASSGGFDVVLECSGVPACVALSIYAARSGGRVGLIGMGHPVQTLPVGAAALREVDLVGVFRYAGMYPKAIDLLASGALRASGFGRQATEPPGRASHASSSITPGGIENLFSHRFRLVDARAAFEVLRAGRSEDGRGVVKVFVSEE</sequence>
<dbReference type="InterPro" id="IPR013149">
    <property type="entry name" value="ADH-like_C"/>
</dbReference>
<organism evidence="8 9">
    <name type="scientific">Tilletiopsis washingtonensis</name>
    <dbReference type="NCBI Taxonomy" id="58919"/>
    <lineage>
        <taxon>Eukaryota</taxon>
        <taxon>Fungi</taxon>
        <taxon>Dikarya</taxon>
        <taxon>Basidiomycota</taxon>
        <taxon>Ustilaginomycotina</taxon>
        <taxon>Exobasidiomycetes</taxon>
        <taxon>Entylomatales</taxon>
        <taxon>Entylomatales incertae sedis</taxon>
        <taxon>Tilletiopsis</taxon>
    </lineage>
</organism>
<feature type="domain" description="Enoyl reductase (ER)" evidence="7">
    <location>
        <begin position="12"/>
        <end position="410"/>
    </location>
</feature>
<dbReference type="GO" id="GO:0006062">
    <property type="term" value="P:sorbitol catabolic process"/>
    <property type="evidence" value="ECO:0007669"/>
    <property type="project" value="TreeGrafter"/>
</dbReference>
<name>A0A316Z3T9_9BASI</name>
<dbReference type="Gene3D" id="3.40.50.720">
    <property type="entry name" value="NAD(P)-binding Rossmann-like Domain"/>
    <property type="match status" value="1"/>
</dbReference>
<evidence type="ECO:0000256" key="6">
    <source>
        <dbReference type="RuleBase" id="RU361277"/>
    </source>
</evidence>
<gene>
    <name evidence="8" type="ORF">FA09DRAFT_331503</name>
</gene>
<keyword evidence="9" id="KW-1185">Reference proteome</keyword>
<dbReference type="Pfam" id="PF08240">
    <property type="entry name" value="ADH_N"/>
    <property type="match status" value="1"/>
</dbReference>
<accession>A0A316Z3T9</accession>
<dbReference type="InterPro" id="IPR002328">
    <property type="entry name" value="ADH_Zn_CS"/>
</dbReference>
<dbReference type="Proteomes" id="UP000245946">
    <property type="component" value="Unassembled WGS sequence"/>
</dbReference>
<keyword evidence="3 6" id="KW-0479">Metal-binding</keyword>
<dbReference type="GO" id="GO:0003939">
    <property type="term" value="F:L-iditol 2-dehydrogenase (NAD+) activity"/>
    <property type="evidence" value="ECO:0007669"/>
    <property type="project" value="TreeGrafter"/>
</dbReference>
<dbReference type="InterPro" id="IPR036291">
    <property type="entry name" value="NAD(P)-bd_dom_sf"/>
</dbReference>
<evidence type="ECO:0000313" key="9">
    <source>
        <dbReference type="Proteomes" id="UP000245946"/>
    </source>
</evidence>
<dbReference type="InterPro" id="IPR011032">
    <property type="entry name" value="GroES-like_sf"/>
</dbReference>
<evidence type="ECO:0000259" key="7">
    <source>
        <dbReference type="SMART" id="SM00829"/>
    </source>
</evidence>
<dbReference type="PANTHER" id="PTHR43161">
    <property type="entry name" value="SORBITOL DEHYDROGENASE"/>
    <property type="match status" value="1"/>
</dbReference>
<dbReference type="RefSeq" id="XP_025596548.1">
    <property type="nucleotide sequence ID" value="XM_025743054.1"/>
</dbReference>
<keyword evidence="5" id="KW-0560">Oxidoreductase</keyword>
<dbReference type="PROSITE" id="PS00059">
    <property type="entry name" value="ADH_ZINC"/>
    <property type="match status" value="1"/>
</dbReference>